<keyword evidence="6 8" id="KW-1133">Transmembrane helix</keyword>
<evidence type="ECO:0000313" key="11">
    <source>
        <dbReference type="Proteomes" id="UP001610100"/>
    </source>
</evidence>
<feature type="transmembrane region" description="Helical" evidence="8">
    <location>
        <begin position="322"/>
        <end position="340"/>
    </location>
</feature>
<reference evidence="10 11" key="1">
    <citation type="submission" date="2024-02" db="EMBL/GenBank/DDBJ databases">
        <title>A Gaetbulibacter species isolated from tidal flats and genomic insights of their niches.</title>
        <authorList>
            <person name="Ye Y."/>
        </authorList>
    </citation>
    <scope>NUCLEOTIDE SEQUENCE [LARGE SCALE GENOMIC DNA]</scope>
    <source>
        <strain evidence="10 11">KYW382</strain>
    </source>
</reference>
<dbReference type="Proteomes" id="UP001610100">
    <property type="component" value="Unassembled WGS sequence"/>
</dbReference>
<accession>A0ABW7MXB8</accession>
<evidence type="ECO:0000256" key="6">
    <source>
        <dbReference type="ARBA" id="ARBA00022989"/>
    </source>
</evidence>
<dbReference type="Pfam" id="PF02366">
    <property type="entry name" value="PMT"/>
    <property type="match status" value="1"/>
</dbReference>
<feature type="domain" description="ArnT-like N-terminal" evidence="9">
    <location>
        <begin position="31"/>
        <end position="236"/>
    </location>
</feature>
<feature type="transmembrane region" description="Helical" evidence="8">
    <location>
        <begin position="346"/>
        <end position="367"/>
    </location>
</feature>
<feature type="transmembrane region" description="Helical" evidence="8">
    <location>
        <begin position="112"/>
        <end position="131"/>
    </location>
</feature>
<dbReference type="EMBL" id="JBAWKB010000001">
    <property type="protein sequence ID" value="MFH6771451.1"/>
    <property type="molecule type" value="Genomic_DNA"/>
</dbReference>
<keyword evidence="5 8" id="KW-0812">Transmembrane</keyword>
<evidence type="ECO:0000256" key="4">
    <source>
        <dbReference type="ARBA" id="ARBA00022679"/>
    </source>
</evidence>
<sequence length="469" mass="54345">MKRIDEKLIFVVSIVVLLIIRLFLNAYIPLMDKTEARYGEIARIMAETGNWITPQIDYGVPFWAKPPLSTWLSALSIKLLGVSEFALRLPAFLLSVGLVAVLKGFVKNKFHFLLVAFIILTIPEFLLHAGVVSTDTALAFCVTMIFLSFWKFIQEGQKAYWKYLIFVFVGIGILAKGPIVIILTAPPIFIWALYYRKLIEVLKKMPWVLGIIIVLIIAGPWFLLAEEKTPGFLEYFFVGEHYKRFFDSSWKGDKYGFPKQQPIGIVWAFLLAFAFPWIEILIAKLWKRKRQLFPDKWVIFLLLWLLWTPFFFTFSKSLIHTYILPVMVPIALLIVHYWDSYSNKKILIILGLIFPVLIIGATGYALIGSNIETISKTDKYILQQRDKSIADLYFLDGKTYSSQFYSAGKIKEISEEKALDQMALKQPFEIIMEKKYLKDRDKNLLDNLRPVAENRDNILYRFNPNESQN</sequence>
<dbReference type="PANTHER" id="PTHR33908">
    <property type="entry name" value="MANNOSYLTRANSFERASE YKCB-RELATED"/>
    <property type="match status" value="1"/>
</dbReference>
<evidence type="ECO:0000256" key="3">
    <source>
        <dbReference type="ARBA" id="ARBA00022676"/>
    </source>
</evidence>
<feature type="transmembrane region" description="Helical" evidence="8">
    <location>
        <begin position="7"/>
        <end position="28"/>
    </location>
</feature>
<keyword evidence="3" id="KW-0328">Glycosyltransferase</keyword>
<feature type="transmembrane region" description="Helical" evidence="8">
    <location>
        <begin position="165"/>
        <end position="194"/>
    </location>
</feature>
<keyword evidence="2" id="KW-1003">Cell membrane</keyword>
<dbReference type="InterPro" id="IPR050297">
    <property type="entry name" value="LipidA_mod_glycosyltrf_83"/>
</dbReference>
<feature type="transmembrane region" description="Helical" evidence="8">
    <location>
        <begin position="137"/>
        <end position="153"/>
    </location>
</feature>
<evidence type="ECO:0000256" key="8">
    <source>
        <dbReference type="SAM" id="Phobius"/>
    </source>
</evidence>
<name>A0ABW7MXB8_9FLAO</name>
<gene>
    <name evidence="10" type="ORF">V8G58_05840</name>
</gene>
<evidence type="ECO:0000256" key="1">
    <source>
        <dbReference type="ARBA" id="ARBA00004651"/>
    </source>
</evidence>
<keyword evidence="4" id="KW-0808">Transferase</keyword>
<proteinExistence type="predicted"/>
<evidence type="ECO:0000313" key="10">
    <source>
        <dbReference type="EMBL" id="MFH6771451.1"/>
    </source>
</evidence>
<keyword evidence="11" id="KW-1185">Reference proteome</keyword>
<feature type="transmembrane region" description="Helical" evidence="8">
    <location>
        <begin position="264"/>
        <end position="285"/>
    </location>
</feature>
<comment type="caution">
    <text evidence="10">The sequence shown here is derived from an EMBL/GenBank/DDBJ whole genome shotgun (WGS) entry which is preliminary data.</text>
</comment>
<feature type="transmembrane region" description="Helical" evidence="8">
    <location>
        <begin position="206"/>
        <end position="224"/>
    </location>
</feature>
<comment type="subcellular location">
    <subcellularLocation>
        <location evidence="1">Cell membrane</location>
        <topology evidence="1">Multi-pass membrane protein</topology>
    </subcellularLocation>
</comment>
<feature type="transmembrane region" description="Helical" evidence="8">
    <location>
        <begin position="297"/>
        <end position="315"/>
    </location>
</feature>
<keyword evidence="7 8" id="KW-0472">Membrane</keyword>
<evidence type="ECO:0000256" key="7">
    <source>
        <dbReference type="ARBA" id="ARBA00023136"/>
    </source>
</evidence>
<dbReference type="InterPro" id="IPR003342">
    <property type="entry name" value="ArnT-like_N"/>
</dbReference>
<dbReference type="PANTHER" id="PTHR33908:SF3">
    <property type="entry name" value="UNDECAPRENYL PHOSPHATE-ALPHA-4-AMINO-4-DEOXY-L-ARABINOSE ARABINOSYL TRANSFERASE"/>
    <property type="match status" value="1"/>
</dbReference>
<organism evidence="10 11">
    <name type="scientific">Gaetbulibacter aestuarii</name>
    <dbReference type="NCBI Taxonomy" id="1502358"/>
    <lineage>
        <taxon>Bacteria</taxon>
        <taxon>Pseudomonadati</taxon>
        <taxon>Bacteroidota</taxon>
        <taxon>Flavobacteriia</taxon>
        <taxon>Flavobacteriales</taxon>
        <taxon>Flavobacteriaceae</taxon>
        <taxon>Gaetbulibacter</taxon>
    </lineage>
</organism>
<protein>
    <submittedName>
        <fullName evidence="10">Glycosyltransferase family 39 protein</fullName>
    </submittedName>
</protein>
<evidence type="ECO:0000256" key="5">
    <source>
        <dbReference type="ARBA" id="ARBA00022692"/>
    </source>
</evidence>
<evidence type="ECO:0000256" key="2">
    <source>
        <dbReference type="ARBA" id="ARBA00022475"/>
    </source>
</evidence>
<evidence type="ECO:0000259" key="9">
    <source>
        <dbReference type="Pfam" id="PF02366"/>
    </source>
</evidence>
<dbReference type="RefSeq" id="WP_344740505.1">
    <property type="nucleotide sequence ID" value="NZ_BAABAY010000001.1"/>
</dbReference>